<keyword evidence="2" id="KW-1185">Reference proteome</keyword>
<dbReference type="EMBL" id="JAPESX010000252">
    <property type="protein sequence ID" value="KAJ8122322.1"/>
    <property type="molecule type" value="Genomic_DNA"/>
</dbReference>
<comment type="caution">
    <text evidence="1">The sequence shown here is derived from an EMBL/GenBank/DDBJ whole genome shotgun (WGS) entry which is preliminary data.</text>
</comment>
<evidence type="ECO:0000313" key="1">
    <source>
        <dbReference type="EMBL" id="KAJ8122322.1"/>
    </source>
</evidence>
<gene>
    <name evidence="1" type="ORF">ONZ43_g1451</name>
</gene>
<protein>
    <submittedName>
        <fullName evidence="1">Uncharacterized protein</fullName>
    </submittedName>
</protein>
<proteinExistence type="predicted"/>
<sequence length="446" mass="50025">MHENCWILVSQDGRQKRLSTRRTAAGVFSVGPGSRLRADLMRSAKVVKKLSQETAARLSPSFPGPLLLPKDELNWDPEYPPQSFRSWLIETQRNKPTPERKALYVAASPIITSGVSFMNDWIQPATALTGELRGCKPPSADASLEYLSAFYHGLPVKFLPEPLCFVPWVESSKRTGLGSSHDYVGLAHNGFSTRIRTRETPDKKFKRQLQLNDLLDATISMLPEDAYSIVLLIDLDMYEDDDDDFCCGRAYGGSRVCVVSSARYHPSLDADANIDHEHMWPASHCKRFADGLCAVEELEPQVYKKSRFDTPDSPLRQAVGAARGSNGLTSADDWGGLWFSRVARTLVHEIGHCFGMDHCVYYACNMQGTSGMVEDVRQPPYLCPVCLEKVAHAIACELQMRDQIGKDEYIKERYRAIATFCESWKSIELFAGYGAWIRARLQLLSV</sequence>
<name>A0ACC2J4R8_9PEZI</name>
<accession>A0ACC2J4R8</accession>
<evidence type="ECO:0000313" key="2">
    <source>
        <dbReference type="Proteomes" id="UP001153334"/>
    </source>
</evidence>
<dbReference type="Proteomes" id="UP001153334">
    <property type="component" value="Unassembled WGS sequence"/>
</dbReference>
<reference evidence="1" key="1">
    <citation type="submission" date="2022-11" db="EMBL/GenBank/DDBJ databases">
        <title>Genome Sequence of Nemania bipapillata.</title>
        <authorList>
            <person name="Buettner E."/>
        </authorList>
    </citation>
    <scope>NUCLEOTIDE SEQUENCE</scope>
    <source>
        <strain evidence="1">CP14</strain>
    </source>
</reference>
<organism evidence="1 2">
    <name type="scientific">Nemania bipapillata</name>
    <dbReference type="NCBI Taxonomy" id="110536"/>
    <lineage>
        <taxon>Eukaryota</taxon>
        <taxon>Fungi</taxon>
        <taxon>Dikarya</taxon>
        <taxon>Ascomycota</taxon>
        <taxon>Pezizomycotina</taxon>
        <taxon>Sordariomycetes</taxon>
        <taxon>Xylariomycetidae</taxon>
        <taxon>Xylariales</taxon>
        <taxon>Xylariaceae</taxon>
        <taxon>Nemania</taxon>
    </lineage>
</organism>